<protein>
    <submittedName>
        <fullName evidence="1">Uncharacterized protein</fullName>
    </submittedName>
</protein>
<dbReference type="EMBL" id="CP159872">
    <property type="protein sequence ID" value="XCM82926.1"/>
    <property type="molecule type" value="Genomic_DNA"/>
</dbReference>
<dbReference type="KEGG" id="kcm:ABWK59_30430"/>
<sequence>MSERWALQGEQSRELWTWRGRVIVHNSKPELEFLITGAKPVRCPRSIPDEQTVPLRYHPQFRHHSFPIRREAYR</sequence>
<name>A0AAU8K2U2_9ACTN</name>
<evidence type="ECO:0000313" key="1">
    <source>
        <dbReference type="EMBL" id="XCM82926.1"/>
    </source>
</evidence>
<reference evidence="1" key="1">
    <citation type="submission" date="2024-06" db="EMBL/GenBank/DDBJ databases">
        <title>The genome sequences of Kitasatospora sp. strain HUAS MG31.</title>
        <authorList>
            <person name="Mo P."/>
        </authorList>
    </citation>
    <scope>NUCLEOTIDE SEQUENCE</scope>
    <source>
        <strain evidence="1">HUAS MG31</strain>
    </source>
</reference>
<proteinExistence type="predicted"/>
<accession>A0AAU8K2U2</accession>
<dbReference type="AlphaFoldDB" id="A0AAU8K2U2"/>
<organism evidence="1">
    <name type="scientific">Kitasatospora camelliae</name>
    <dbReference type="NCBI Taxonomy" id="3156397"/>
    <lineage>
        <taxon>Bacteria</taxon>
        <taxon>Bacillati</taxon>
        <taxon>Actinomycetota</taxon>
        <taxon>Actinomycetes</taxon>
        <taxon>Kitasatosporales</taxon>
        <taxon>Streptomycetaceae</taxon>
        <taxon>Kitasatospora</taxon>
    </lineage>
</organism>
<gene>
    <name evidence="1" type="ORF">ABWK59_30430</name>
</gene>
<dbReference type="RefSeq" id="WP_354643861.1">
    <property type="nucleotide sequence ID" value="NZ_CP159872.1"/>
</dbReference>